<protein>
    <submittedName>
        <fullName evidence="1">Uncharacterized protein</fullName>
    </submittedName>
</protein>
<accession>A0A484NSU2</accession>
<dbReference type="AlphaFoldDB" id="A0A484NSU2"/>
<evidence type="ECO:0000313" key="1">
    <source>
        <dbReference type="EMBL" id="VFR03097.1"/>
    </source>
</evidence>
<keyword evidence="2" id="KW-1185">Reference proteome</keyword>
<proteinExistence type="predicted"/>
<reference evidence="1 2" key="1">
    <citation type="submission" date="2018-04" db="EMBL/GenBank/DDBJ databases">
        <authorList>
            <person name="Vogel A."/>
        </authorList>
    </citation>
    <scope>NUCLEOTIDE SEQUENCE [LARGE SCALE GENOMIC DNA]</scope>
</reference>
<organism evidence="1 2">
    <name type="scientific">Cuscuta campestris</name>
    <dbReference type="NCBI Taxonomy" id="132261"/>
    <lineage>
        <taxon>Eukaryota</taxon>
        <taxon>Viridiplantae</taxon>
        <taxon>Streptophyta</taxon>
        <taxon>Embryophyta</taxon>
        <taxon>Tracheophyta</taxon>
        <taxon>Spermatophyta</taxon>
        <taxon>Magnoliopsida</taxon>
        <taxon>eudicotyledons</taxon>
        <taxon>Gunneridae</taxon>
        <taxon>Pentapetalae</taxon>
        <taxon>asterids</taxon>
        <taxon>lamiids</taxon>
        <taxon>Solanales</taxon>
        <taxon>Convolvulaceae</taxon>
        <taxon>Cuscuteae</taxon>
        <taxon>Cuscuta</taxon>
        <taxon>Cuscuta subgen. Grammica</taxon>
        <taxon>Cuscuta sect. Cleistogrammica</taxon>
    </lineage>
</organism>
<dbReference type="Proteomes" id="UP000595140">
    <property type="component" value="Unassembled WGS sequence"/>
</dbReference>
<gene>
    <name evidence="1" type="ORF">CCAM_LOCUS44872</name>
</gene>
<name>A0A484NSU2_9ASTE</name>
<dbReference type="EMBL" id="OOIL02006852">
    <property type="protein sequence ID" value="VFR03097.1"/>
    <property type="molecule type" value="Genomic_DNA"/>
</dbReference>
<evidence type="ECO:0000313" key="2">
    <source>
        <dbReference type="Proteomes" id="UP000595140"/>
    </source>
</evidence>
<sequence length="538" mass="58795">MLCPLYLWPNIGFDVIFFKNCHDNEGVGEWPIVGGGREHVSHHKFTPIEIVVVNHRMNCLRVLLGESGVIELPRFENPCQNIKDESKHGTHGSNRRALLLGSGYEVSDAHFLQESGLVEPCSFFSNVEPEILSIPTKPGEDLNVLLIQIDVHPVDVRDQSSVLILFQVRVEGSNKKGLIIDLLDVKEIEEVSTFEDNLCLTWNGIMNEAGSGESGRENFPMLKLFGEPRRLFAVVEPKERPVENIGYGLQRGLGGSGGWCTTWACAVPVSGLLPEGAVLNYPNLCHLRIRAGDGDVGGDDEVHDEEGVWQAPLSGDGGAIRHVDHNEFRPSDGGAVDDGMNRLQVLVEERGMAAVPGAENPGDDVEDKALIRWGRVNRWCAAVADEVGDPKLSDDHRLVVEDPIIAAICCDVVSADGQPCDPSKGRQINLYVVEIDAAANGVPLTAEIGVESPDEGGIEARAALGDEWPQTRRLELVVEVVVPFVLGKQLREHARWRDRSKYGNGGGAELEGSVVLFFLEGLVFDLPPAMIEAFLKKD</sequence>